<gene>
    <name evidence="2" type="ORF">M9458_041693</name>
</gene>
<dbReference type="Gene3D" id="3.30.1360.70">
    <property type="entry name" value="Arginyl tRNA synthetase N-terminal domain"/>
    <property type="match status" value="1"/>
</dbReference>
<dbReference type="AlphaFoldDB" id="A0ABD0NLT6"/>
<dbReference type="EMBL" id="JAMKFB020000021">
    <property type="protein sequence ID" value="KAL0162297.1"/>
    <property type="molecule type" value="Genomic_DNA"/>
</dbReference>
<dbReference type="SUPFAM" id="SSF55190">
    <property type="entry name" value="Arginyl-tRNA synthetase (ArgRS), N-terminal 'additional' domain"/>
    <property type="match status" value="1"/>
</dbReference>
<dbReference type="Proteomes" id="UP001529510">
    <property type="component" value="Unassembled WGS sequence"/>
</dbReference>
<name>A0ABD0NLT6_CIRMR</name>
<organism evidence="2 3">
    <name type="scientific">Cirrhinus mrigala</name>
    <name type="common">Mrigala</name>
    <dbReference type="NCBI Taxonomy" id="683832"/>
    <lineage>
        <taxon>Eukaryota</taxon>
        <taxon>Metazoa</taxon>
        <taxon>Chordata</taxon>
        <taxon>Craniata</taxon>
        <taxon>Vertebrata</taxon>
        <taxon>Euteleostomi</taxon>
        <taxon>Actinopterygii</taxon>
        <taxon>Neopterygii</taxon>
        <taxon>Teleostei</taxon>
        <taxon>Ostariophysi</taxon>
        <taxon>Cypriniformes</taxon>
        <taxon>Cyprinidae</taxon>
        <taxon>Labeoninae</taxon>
        <taxon>Labeonini</taxon>
        <taxon>Cirrhinus</taxon>
    </lineage>
</organism>
<dbReference type="Pfam" id="PF03485">
    <property type="entry name" value="Arg_tRNA_synt_N"/>
    <property type="match status" value="1"/>
</dbReference>
<protein>
    <recommendedName>
        <fullName evidence="1">Arginyl tRNA synthetase N-terminal domain-containing protein</fullName>
    </recommendedName>
</protein>
<evidence type="ECO:0000259" key="1">
    <source>
        <dbReference type="Pfam" id="PF03485"/>
    </source>
</evidence>
<comment type="caution">
    <text evidence="2">The sequence shown here is derived from an EMBL/GenBank/DDBJ whole genome shotgun (WGS) entry which is preliminary data.</text>
</comment>
<sequence length="63" mass="6894">NLQEVKSQNGKAMLNINQHLQQIFGEAISTAYPGLENPPLTVTPNQQAKFGDYQCNSAMAMAQ</sequence>
<evidence type="ECO:0000313" key="3">
    <source>
        <dbReference type="Proteomes" id="UP001529510"/>
    </source>
</evidence>
<feature type="non-terminal residue" evidence="2">
    <location>
        <position position="1"/>
    </location>
</feature>
<reference evidence="2 3" key="1">
    <citation type="submission" date="2024-05" db="EMBL/GenBank/DDBJ databases">
        <title>Genome sequencing and assembly of Indian major carp, Cirrhinus mrigala (Hamilton, 1822).</title>
        <authorList>
            <person name="Mohindra V."/>
            <person name="Chowdhury L.M."/>
            <person name="Lal K."/>
            <person name="Jena J.K."/>
        </authorList>
    </citation>
    <scope>NUCLEOTIDE SEQUENCE [LARGE SCALE GENOMIC DNA]</scope>
    <source>
        <strain evidence="2">CM1030</strain>
        <tissue evidence="2">Blood</tissue>
    </source>
</reference>
<accession>A0ABD0NLT6</accession>
<proteinExistence type="predicted"/>
<evidence type="ECO:0000313" key="2">
    <source>
        <dbReference type="EMBL" id="KAL0162297.1"/>
    </source>
</evidence>
<feature type="non-terminal residue" evidence="2">
    <location>
        <position position="63"/>
    </location>
</feature>
<keyword evidence="3" id="KW-1185">Reference proteome</keyword>
<dbReference type="InterPro" id="IPR005148">
    <property type="entry name" value="Arg-tRNA-synth_N"/>
</dbReference>
<feature type="domain" description="Arginyl tRNA synthetase N-terminal" evidence="1">
    <location>
        <begin position="19"/>
        <end position="62"/>
    </location>
</feature>
<dbReference type="InterPro" id="IPR036695">
    <property type="entry name" value="Arg-tRNA-synth_N_sf"/>
</dbReference>